<dbReference type="Pfam" id="PF00106">
    <property type="entry name" value="adh_short"/>
    <property type="match status" value="1"/>
</dbReference>
<dbReference type="PRINTS" id="PR00080">
    <property type="entry name" value="SDRFAMILY"/>
</dbReference>
<dbReference type="InterPro" id="IPR036291">
    <property type="entry name" value="NAD(P)-bd_dom_sf"/>
</dbReference>
<dbReference type="InterPro" id="IPR002347">
    <property type="entry name" value="SDR_fam"/>
</dbReference>
<sequence length="316" mass="34176">MDLGSWTTPLAYVGLASTAYIAYKFISSAAIYLLPSTLIKTHNCSGKNWALVTGATDGIGFGFCEELCSRGFNVILHGRSRTKLEKRRGELQADFPSRKIGIVVLDVCELAAGMNGLAQDVQAILTAHGGDLTVLVNNVGGETSPYTCLDGLSFDSARQTIERNASATLQITRELLPLLVAGERGVILNVSSISAYGMPYISVYSSTKGFINTFTRALEAECKAEKRNVDVIGLTVAEVNTPGHPVPPGLFRPTPRVLASAGLNRVGCGRVMAFAYFPHWIQGLSLDVLPRSFMMKITAERMQALQKETERANKKQ</sequence>
<dbReference type="GO" id="GO:0005783">
    <property type="term" value="C:endoplasmic reticulum"/>
    <property type="evidence" value="ECO:0007669"/>
    <property type="project" value="TreeGrafter"/>
</dbReference>
<dbReference type="PANTHER" id="PTHR43899:SF13">
    <property type="entry name" value="RH59310P"/>
    <property type="match status" value="1"/>
</dbReference>
<evidence type="ECO:0000256" key="4">
    <source>
        <dbReference type="SAM" id="Phobius"/>
    </source>
</evidence>
<name>A0A9W9TKS6_9EURO</name>
<dbReference type="PANTHER" id="PTHR43899">
    <property type="entry name" value="RH59310P"/>
    <property type="match status" value="1"/>
</dbReference>
<keyword evidence="4" id="KW-1133">Transmembrane helix</keyword>
<dbReference type="Proteomes" id="UP001150941">
    <property type="component" value="Unassembled WGS sequence"/>
</dbReference>
<organism evidence="5 6">
    <name type="scientific">Penicillium chermesinum</name>
    <dbReference type="NCBI Taxonomy" id="63820"/>
    <lineage>
        <taxon>Eukaryota</taxon>
        <taxon>Fungi</taxon>
        <taxon>Dikarya</taxon>
        <taxon>Ascomycota</taxon>
        <taxon>Pezizomycotina</taxon>
        <taxon>Eurotiomycetes</taxon>
        <taxon>Eurotiomycetidae</taxon>
        <taxon>Eurotiales</taxon>
        <taxon>Aspergillaceae</taxon>
        <taxon>Penicillium</taxon>
    </lineage>
</organism>
<reference evidence="5" key="1">
    <citation type="submission" date="2022-11" db="EMBL/GenBank/DDBJ databases">
        <authorList>
            <person name="Petersen C."/>
        </authorList>
    </citation>
    <scope>NUCLEOTIDE SEQUENCE</scope>
    <source>
        <strain evidence="5">IBT 19713</strain>
    </source>
</reference>
<evidence type="ECO:0000256" key="3">
    <source>
        <dbReference type="RuleBase" id="RU000363"/>
    </source>
</evidence>
<dbReference type="GeneID" id="83204270"/>
<keyword evidence="2" id="KW-0560">Oxidoreductase</keyword>
<keyword evidence="4" id="KW-0812">Transmembrane</keyword>
<reference evidence="5" key="2">
    <citation type="journal article" date="2023" name="IMA Fungus">
        <title>Comparative genomic study of the Penicillium genus elucidates a diverse pangenome and 15 lateral gene transfer events.</title>
        <authorList>
            <person name="Petersen C."/>
            <person name="Sorensen T."/>
            <person name="Nielsen M.R."/>
            <person name="Sondergaard T.E."/>
            <person name="Sorensen J.L."/>
            <person name="Fitzpatrick D.A."/>
            <person name="Frisvad J.C."/>
            <person name="Nielsen K.L."/>
        </authorList>
    </citation>
    <scope>NUCLEOTIDE SEQUENCE</scope>
    <source>
        <strain evidence="5">IBT 19713</strain>
    </source>
</reference>
<evidence type="ECO:0000256" key="2">
    <source>
        <dbReference type="ARBA" id="ARBA00023002"/>
    </source>
</evidence>
<dbReference type="GO" id="GO:0016491">
    <property type="term" value="F:oxidoreductase activity"/>
    <property type="evidence" value="ECO:0007669"/>
    <property type="project" value="UniProtKB-KW"/>
</dbReference>
<dbReference type="EMBL" id="JAPQKS010000005">
    <property type="protein sequence ID" value="KAJ5226446.1"/>
    <property type="molecule type" value="Genomic_DNA"/>
</dbReference>
<accession>A0A9W9TKS6</accession>
<gene>
    <name evidence="5" type="ORF">N7468_007671</name>
</gene>
<dbReference type="SUPFAM" id="SSF51735">
    <property type="entry name" value="NAD(P)-binding Rossmann-fold domains"/>
    <property type="match status" value="1"/>
</dbReference>
<keyword evidence="6" id="KW-1185">Reference proteome</keyword>
<comment type="caution">
    <text evidence="5">The sequence shown here is derived from an EMBL/GenBank/DDBJ whole genome shotgun (WGS) entry which is preliminary data.</text>
</comment>
<feature type="transmembrane region" description="Helical" evidence="4">
    <location>
        <begin position="12"/>
        <end position="34"/>
    </location>
</feature>
<dbReference type="Gene3D" id="3.40.50.720">
    <property type="entry name" value="NAD(P)-binding Rossmann-like Domain"/>
    <property type="match status" value="1"/>
</dbReference>
<dbReference type="InterPro" id="IPR051019">
    <property type="entry name" value="VLCFA-Steroid_DH"/>
</dbReference>
<dbReference type="PRINTS" id="PR00081">
    <property type="entry name" value="GDHRDH"/>
</dbReference>
<dbReference type="OrthoDB" id="47007at2759"/>
<dbReference type="AlphaFoldDB" id="A0A9W9TKS6"/>
<evidence type="ECO:0000256" key="1">
    <source>
        <dbReference type="ARBA" id="ARBA00006484"/>
    </source>
</evidence>
<evidence type="ECO:0000313" key="6">
    <source>
        <dbReference type="Proteomes" id="UP001150941"/>
    </source>
</evidence>
<protein>
    <submittedName>
        <fullName evidence="5">Uncharacterized protein</fullName>
    </submittedName>
</protein>
<dbReference type="RefSeq" id="XP_058329857.1">
    <property type="nucleotide sequence ID" value="XM_058476967.1"/>
</dbReference>
<proteinExistence type="inferred from homology"/>
<keyword evidence="4" id="KW-0472">Membrane</keyword>
<comment type="similarity">
    <text evidence="1 3">Belongs to the short-chain dehydrogenases/reductases (SDR) family.</text>
</comment>
<evidence type="ECO:0000313" key="5">
    <source>
        <dbReference type="EMBL" id="KAJ5226446.1"/>
    </source>
</evidence>